<evidence type="ECO:0000259" key="4">
    <source>
        <dbReference type="PROSITE" id="PS51202"/>
    </source>
</evidence>
<dbReference type="PANTHER" id="PTHR43833:SF9">
    <property type="entry name" value="POTASSIUM CHANNEL PROTEIN YUGO-RELATED"/>
    <property type="match status" value="1"/>
</dbReference>
<dbReference type="Gene3D" id="1.10.287.70">
    <property type="match status" value="1"/>
</dbReference>
<dbReference type="SUPFAM" id="SSF51735">
    <property type="entry name" value="NAD(P)-binding Rossmann-fold domains"/>
    <property type="match status" value="1"/>
</dbReference>
<comment type="subcellular location">
    <subcellularLocation>
        <location evidence="1">Cell membrane</location>
        <topology evidence="1">Multi-pass membrane protein</topology>
    </subcellularLocation>
</comment>
<name>A0A1M4XGG3_9FIRM</name>
<dbReference type="InterPro" id="IPR050721">
    <property type="entry name" value="Trk_Ktr_HKT_K-transport"/>
</dbReference>
<dbReference type="Gene3D" id="3.40.50.720">
    <property type="entry name" value="NAD(P)-binding Rossmann-like Domain"/>
    <property type="match status" value="1"/>
</dbReference>
<dbReference type="GO" id="GO:0006813">
    <property type="term" value="P:potassium ion transport"/>
    <property type="evidence" value="ECO:0007669"/>
    <property type="project" value="InterPro"/>
</dbReference>
<evidence type="ECO:0000256" key="2">
    <source>
        <dbReference type="SAM" id="Phobius"/>
    </source>
</evidence>
<reference evidence="6" key="1">
    <citation type="submission" date="2016-11" db="EMBL/GenBank/DDBJ databases">
        <authorList>
            <person name="Varghese N."/>
            <person name="Submissions S."/>
        </authorList>
    </citation>
    <scope>NUCLEOTIDE SEQUENCE [LARGE SCALE GENOMIC DNA]</scope>
    <source>
        <strain evidence="6">DSM 12395</strain>
    </source>
</reference>
<dbReference type="Pfam" id="PF02254">
    <property type="entry name" value="TrkA_N"/>
    <property type="match status" value="1"/>
</dbReference>
<dbReference type="SUPFAM" id="SSF81324">
    <property type="entry name" value="Voltage-gated potassium channels"/>
    <property type="match status" value="1"/>
</dbReference>
<dbReference type="PANTHER" id="PTHR43833">
    <property type="entry name" value="POTASSIUM CHANNEL PROTEIN 2-RELATED-RELATED"/>
    <property type="match status" value="1"/>
</dbReference>
<dbReference type="SUPFAM" id="SSF116726">
    <property type="entry name" value="TrkA C-terminal domain-like"/>
    <property type="match status" value="1"/>
</dbReference>
<dbReference type="GO" id="GO:0008324">
    <property type="term" value="F:monoatomic cation transmembrane transporter activity"/>
    <property type="evidence" value="ECO:0007669"/>
    <property type="project" value="InterPro"/>
</dbReference>
<feature type="domain" description="RCK C-terminal" evidence="4">
    <location>
        <begin position="246"/>
        <end position="327"/>
    </location>
</feature>
<dbReference type="InterPro" id="IPR036721">
    <property type="entry name" value="RCK_C_sf"/>
</dbReference>
<dbReference type="Gene3D" id="3.30.70.1450">
    <property type="entry name" value="Regulator of K+ conductance, C-terminal domain"/>
    <property type="match status" value="1"/>
</dbReference>
<keyword evidence="2" id="KW-0472">Membrane</keyword>
<dbReference type="GO" id="GO:0005886">
    <property type="term" value="C:plasma membrane"/>
    <property type="evidence" value="ECO:0007669"/>
    <property type="project" value="UniProtKB-SubCell"/>
</dbReference>
<sequence>MTTRNFLYAFITLNVVMAVGVFSLIKIEGLSVVDAAWLATISITTVGYGDIVPKTVPGRLVTMGLIVSGVGLYTYILSTVMVSIAEGQLFDLLGEKRRRKMISKLNNHIIVCGLGRVGSEVFNTLKHEKQPFVVIEKNPERAALYRHSGVPVVVGDASEDKVLEQAGIHRARTLITTLPDDAGNLFIVMTSKDLNPNIKVITRATRSEGIPRLKRAGADSVIAPSALGGRRMAMSAIKPASVAFVQTLFERHNVYYQLEEFTVSSNSWLANKALKESGLREKFGCQLLVINRGHETIGSPGPDEVILPGDELIVFGPSDKLSELEKA</sequence>
<keyword evidence="5" id="KW-0813">Transport</keyword>
<dbReference type="RefSeq" id="WP_073237906.1">
    <property type="nucleotide sequence ID" value="NZ_FQUY01000008.1"/>
</dbReference>
<dbReference type="PROSITE" id="PS51202">
    <property type="entry name" value="RCK_C"/>
    <property type="match status" value="1"/>
</dbReference>
<feature type="transmembrane region" description="Helical" evidence="2">
    <location>
        <begin position="6"/>
        <end position="25"/>
    </location>
</feature>
<evidence type="ECO:0000256" key="1">
    <source>
        <dbReference type="ARBA" id="ARBA00004651"/>
    </source>
</evidence>
<dbReference type="PROSITE" id="PS51201">
    <property type="entry name" value="RCK_N"/>
    <property type="match status" value="1"/>
</dbReference>
<dbReference type="STRING" id="1121429.SAMN02745133_01435"/>
<keyword evidence="6" id="KW-1185">Reference proteome</keyword>
<dbReference type="InterPro" id="IPR013099">
    <property type="entry name" value="K_chnl_dom"/>
</dbReference>
<dbReference type="Pfam" id="PF07885">
    <property type="entry name" value="Ion_trans_2"/>
    <property type="match status" value="1"/>
</dbReference>
<evidence type="ECO:0000313" key="6">
    <source>
        <dbReference type="Proteomes" id="UP000184148"/>
    </source>
</evidence>
<proteinExistence type="predicted"/>
<feature type="transmembrane region" description="Helical" evidence="2">
    <location>
        <begin position="32"/>
        <end position="52"/>
    </location>
</feature>
<keyword evidence="5" id="KW-0406">Ion transport</keyword>
<keyword evidence="2" id="KW-1133">Transmembrane helix</keyword>
<dbReference type="InterPro" id="IPR003148">
    <property type="entry name" value="RCK_N"/>
</dbReference>
<evidence type="ECO:0000259" key="3">
    <source>
        <dbReference type="PROSITE" id="PS51201"/>
    </source>
</evidence>
<dbReference type="EMBL" id="FQUY01000008">
    <property type="protein sequence ID" value="SHE92252.1"/>
    <property type="molecule type" value="Genomic_DNA"/>
</dbReference>
<feature type="transmembrane region" description="Helical" evidence="2">
    <location>
        <begin position="72"/>
        <end position="94"/>
    </location>
</feature>
<gene>
    <name evidence="5" type="ORF">SAMN02745133_01435</name>
</gene>
<accession>A0A1M4XGG3</accession>
<protein>
    <submittedName>
        <fullName evidence="5">Voltage-gated potassium channel</fullName>
    </submittedName>
</protein>
<dbReference type="AlphaFoldDB" id="A0A1M4XGG3"/>
<dbReference type="Pfam" id="PF02080">
    <property type="entry name" value="TrkA_C"/>
    <property type="match status" value="1"/>
</dbReference>
<feature type="domain" description="RCK N-terminal" evidence="3">
    <location>
        <begin position="106"/>
        <end position="222"/>
    </location>
</feature>
<keyword evidence="5" id="KW-0407">Ion channel</keyword>
<dbReference type="InterPro" id="IPR036291">
    <property type="entry name" value="NAD(P)-bd_dom_sf"/>
</dbReference>
<dbReference type="OrthoDB" id="9785285at2"/>
<keyword evidence="2" id="KW-0812">Transmembrane</keyword>
<organism evidence="5 6">
    <name type="scientific">Desulforamulus putei DSM 12395</name>
    <dbReference type="NCBI Taxonomy" id="1121429"/>
    <lineage>
        <taxon>Bacteria</taxon>
        <taxon>Bacillati</taxon>
        <taxon>Bacillota</taxon>
        <taxon>Clostridia</taxon>
        <taxon>Eubacteriales</taxon>
        <taxon>Peptococcaceae</taxon>
        <taxon>Desulforamulus</taxon>
    </lineage>
</organism>
<dbReference type="Proteomes" id="UP000184148">
    <property type="component" value="Unassembled WGS sequence"/>
</dbReference>
<dbReference type="InterPro" id="IPR006037">
    <property type="entry name" value="RCK_C"/>
</dbReference>
<evidence type="ECO:0000313" key="5">
    <source>
        <dbReference type="EMBL" id="SHE92252.1"/>
    </source>
</evidence>